<comment type="similarity">
    <text evidence="1">Belongs to the Fmt family.</text>
</comment>
<dbReference type="EC" id="2.1.2.9" evidence="2"/>
<sequence length="301" mass="32412">MRIAVAASPQAAIPTLEMLLESSHSLVRIFSQPDRASGRGRVLTPTPVSVWAQEKEIELVRPENALEMSPHLGDVDLVVTIGYGILLPPEVLSMVKQGFLNLHFSILPRWRGAAPVQRAIEAGDAVTGVTVFKLDRGMDTGPIYCIHRFALDTDITSDELLNELADLGVVAIADALEKIENGFLPTPQVGKGATKAAKLSREEGEIAWNNEAEIVSAKIRAFTSNPGAWTTIRGVMHKISAPRITEVKLPPGEIQVRDKKVLIGTGSTALEIGFITPAGKSELSAISWANGARLESGQRCE</sequence>
<dbReference type="Pfam" id="PF00551">
    <property type="entry name" value="Formyl_trans_N"/>
    <property type="match status" value="1"/>
</dbReference>
<evidence type="ECO:0000256" key="1">
    <source>
        <dbReference type="ARBA" id="ARBA00010699"/>
    </source>
</evidence>
<dbReference type="InterPro" id="IPR002376">
    <property type="entry name" value="Formyl_transf_N"/>
</dbReference>
<dbReference type="InterPro" id="IPR005793">
    <property type="entry name" value="Formyl_trans_C"/>
</dbReference>
<dbReference type="InterPro" id="IPR036477">
    <property type="entry name" value="Formyl_transf_N_sf"/>
</dbReference>
<dbReference type="GO" id="GO:0005829">
    <property type="term" value="C:cytosol"/>
    <property type="evidence" value="ECO:0007669"/>
    <property type="project" value="TreeGrafter"/>
</dbReference>
<evidence type="ECO:0000256" key="3">
    <source>
        <dbReference type="ARBA" id="ARBA00022679"/>
    </source>
</evidence>
<dbReference type="InterPro" id="IPR044135">
    <property type="entry name" value="Met-tRNA-FMT_C"/>
</dbReference>
<dbReference type="SUPFAM" id="SSF53328">
    <property type="entry name" value="Formyltransferase"/>
    <property type="match status" value="1"/>
</dbReference>
<dbReference type="InterPro" id="IPR005794">
    <property type="entry name" value="Fmt"/>
</dbReference>
<protein>
    <recommendedName>
        <fullName evidence="2">methionyl-tRNA formyltransferase</fullName>
        <ecNumber evidence="2">2.1.2.9</ecNumber>
    </recommendedName>
</protein>
<dbReference type="InterPro" id="IPR011034">
    <property type="entry name" value="Formyl_transferase-like_C_sf"/>
</dbReference>
<feature type="domain" description="Formyl transferase C-terminal" evidence="6">
    <location>
        <begin position="198"/>
        <end position="292"/>
    </location>
</feature>
<dbReference type="EMBL" id="CAESAK010000001">
    <property type="protein sequence ID" value="CAB4329309.1"/>
    <property type="molecule type" value="Genomic_DNA"/>
</dbReference>
<keyword evidence="4" id="KW-0648">Protein biosynthesis</keyword>
<reference evidence="7" key="1">
    <citation type="submission" date="2020-05" db="EMBL/GenBank/DDBJ databases">
        <authorList>
            <person name="Chiriac C."/>
            <person name="Salcher M."/>
            <person name="Ghai R."/>
            <person name="Kavagutti S V."/>
        </authorList>
    </citation>
    <scope>NUCLEOTIDE SEQUENCE</scope>
</reference>
<evidence type="ECO:0000256" key="4">
    <source>
        <dbReference type="ARBA" id="ARBA00022917"/>
    </source>
</evidence>
<dbReference type="PANTHER" id="PTHR11138">
    <property type="entry name" value="METHIONYL-TRNA FORMYLTRANSFERASE"/>
    <property type="match status" value="1"/>
</dbReference>
<dbReference type="GO" id="GO:0004479">
    <property type="term" value="F:methionyl-tRNA formyltransferase activity"/>
    <property type="evidence" value="ECO:0007669"/>
    <property type="project" value="UniProtKB-EC"/>
</dbReference>
<evidence type="ECO:0000256" key="2">
    <source>
        <dbReference type="ARBA" id="ARBA00012261"/>
    </source>
</evidence>
<dbReference type="CDD" id="cd08646">
    <property type="entry name" value="FMT_core_Met-tRNA-FMT_N"/>
    <property type="match status" value="1"/>
</dbReference>
<dbReference type="InterPro" id="IPR041711">
    <property type="entry name" value="Met-tRNA-FMT_N"/>
</dbReference>
<dbReference type="SUPFAM" id="SSF50486">
    <property type="entry name" value="FMT C-terminal domain-like"/>
    <property type="match status" value="1"/>
</dbReference>
<dbReference type="PANTHER" id="PTHR11138:SF5">
    <property type="entry name" value="METHIONYL-TRNA FORMYLTRANSFERASE, MITOCHONDRIAL"/>
    <property type="match status" value="1"/>
</dbReference>
<dbReference type="Gene3D" id="3.40.50.12230">
    <property type="match status" value="1"/>
</dbReference>
<accession>A0A6J5YN03</accession>
<organism evidence="7">
    <name type="scientific">freshwater metagenome</name>
    <dbReference type="NCBI Taxonomy" id="449393"/>
    <lineage>
        <taxon>unclassified sequences</taxon>
        <taxon>metagenomes</taxon>
        <taxon>ecological metagenomes</taxon>
    </lineage>
</organism>
<evidence type="ECO:0000259" key="5">
    <source>
        <dbReference type="Pfam" id="PF00551"/>
    </source>
</evidence>
<dbReference type="Pfam" id="PF02911">
    <property type="entry name" value="Formyl_trans_C"/>
    <property type="match status" value="1"/>
</dbReference>
<dbReference type="HAMAP" id="MF_00182">
    <property type="entry name" value="Formyl_trans"/>
    <property type="match status" value="1"/>
</dbReference>
<dbReference type="AlphaFoldDB" id="A0A6J5YN03"/>
<proteinExistence type="inferred from homology"/>
<gene>
    <name evidence="7" type="ORF">UFOPK3775_00020</name>
</gene>
<evidence type="ECO:0000259" key="6">
    <source>
        <dbReference type="Pfam" id="PF02911"/>
    </source>
</evidence>
<feature type="domain" description="Formyl transferase N-terminal" evidence="5">
    <location>
        <begin position="1"/>
        <end position="175"/>
    </location>
</feature>
<keyword evidence="3" id="KW-0808">Transferase</keyword>
<evidence type="ECO:0000313" key="7">
    <source>
        <dbReference type="EMBL" id="CAB4329309.1"/>
    </source>
</evidence>
<dbReference type="CDD" id="cd08704">
    <property type="entry name" value="Met_tRNA_FMT_C"/>
    <property type="match status" value="1"/>
</dbReference>
<name>A0A6J5YN03_9ZZZZ</name>